<keyword evidence="1" id="KW-0732">Signal</keyword>
<keyword evidence="3" id="KW-1185">Reference proteome</keyword>
<evidence type="ECO:0000256" key="1">
    <source>
        <dbReference type="SAM" id="SignalP"/>
    </source>
</evidence>
<feature type="chain" id="PRO_5045391704" evidence="1">
    <location>
        <begin position="17"/>
        <end position="154"/>
    </location>
</feature>
<protein>
    <submittedName>
        <fullName evidence="2">Uncharacterized protein</fullName>
    </submittedName>
</protein>
<dbReference type="EMBL" id="CAXLJM020000030">
    <property type="protein sequence ID" value="CAL8098421.1"/>
    <property type="molecule type" value="Genomic_DNA"/>
</dbReference>
<evidence type="ECO:0000313" key="3">
    <source>
        <dbReference type="Proteomes" id="UP001642540"/>
    </source>
</evidence>
<gene>
    <name evidence="2" type="ORF">ODALV1_LOCUS9931</name>
</gene>
<organism evidence="2 3">
    <name type="scientific">Orchesella dallaii</name>
    <dbReference type="NCBI Taxonomy" id="48710"/>
    <lineage>
        <taxon>Eukaryota</taxon>
        <taxon>Metazoa</taxon>
        <taxon>Ecdysozoa</taxon>
        <taxon>Arthropoda</taxon>
        <taxon>Hexapoda</taxon>
        <taxon>Collembola</taxon>
        <taxon>Entomobryomorpha</taxon>
        <taxon>Entomobryoidea</taxon>
        <taxon>Orchesellidae</taxon>
        <taxon>Orchesellinae</taxon>
        <taxon>Orchesella</taxon>
    </lineage>
</organism>
<comment type="caution">
    <text evidence="2">The sequence shown here is derived from an EMBL/GenBank/DDBJ whole genome shotgun (WGS) entry which is preliminary data.</text>
</comment>
<name>A0ABP1QDL2_9HEXA</name>
<proteinExistence type="predicted"/>
<dbReference type="Proteomes" id="UP001642540">
    <property type="component" value="Unassembled WGS sequence"/>
</dbReference>
<feature type="signal peptide" evidence="1">
    <location>
        <begin position="1"/>
        <end position="16"/>
    </location>
</feature>
<sequence>MANVLVIAALFILASGNPVLLRDDGSGLVSNSGNSTAVDINAELAANGPGWAATTHSDNIQGSSGQAEAAGLVLLEENGTILQLTNIAPDSVGAAQSVTVNNFAQAAEAVNAHATGESASVEYTGWSGAGGQGASTANGTLSIVVNPARRYTFF</sequence>
<evidence type="ECO:0000313" key="2">
    <source>
        <dbReference type="EMBL" id="CAL8098421.1"/>
    </source>
</evidence>
<reference evidence="2 3" key="1">
    <citation type="submission" date="2024-08" db="EMBL/GenBank/DDBJ databases">
        <authorList>
            <person name="Cucini C."/>
            <person name="Frati F."/>
        </authorList>
    </citation>
    <scope>NUCLEOTIDE SEQUENCE [LARGE SCALE GENOMIC DNA]</scope>
</reference>
<accession>A0ABP1QDL2</accession>